<dbReference type="RefSeq" id="YP_008437730.1">
    <property type="nucleotide sequence ID" value="NC_022098.1"/>
</dbReference>
<dbReference type="KEGG" id="vg:16606444"/>
<protein>
    <submittedName>
        <fullName evidence="1">Uncharacterized protein</fullName>
    </submittedName>
</protein>
<organism evidence="1 2">
    <name type="scientific">Pandoravirus salinus</name>
    <dbReference type="NCBI Taxonomy" id="1349410"/>
    <lineage>
        <taxon>Viruses</taxon>
        <taxon>Pandoravirus</taxon>
    </lineage>
</organism>
<accession>S4W2E9</accession>
<evidence type="ECO:0000313" key="2">
    <source>
        <dbReference type="Proteomes" id="UP000204584"/>
    </source>
</evidence>
<dbReference type="EMBL" id="KC977571">
    <property type="protein sequence ID" value="AGO84657.1"/>
    <property type="molecule type" value="Genomic_DNA"/>
</dbReference>
<evidence type="ECO:0000313" key="1">
    <source>
        <dbReference type="EMBL" id="AGO84657.1"/>
    </source>
</evidence>
<dbReference type="Proteomes" id="UP000204584">
    <property type="component" value="Segment"/>
</dbReference>
<gene>
    <name evidence="1" type="ORF">psal_cds_701</name>
</gene>
<sequence length="359" mass="38170">MQAPNKPTDADRRDGTFNDLVAINNALSKDDPDGLQIVAARDCLLPAVDVLCEWMTPVTCVFALGYGGIVGRAGPDSIIVRTPCRDGTIAYNPKDDASNALSSLGIPLARGALAESTLTRAVACGSRRCIRALVDAGARPNPSIEALVAVALDRLFWDAVAVVDCHKRTASHPCTVTWNRHVDRAIDGVSILGDLLAAFPRSAALHPLDVNPLTVLRTVVAGGDRLGGVTTTSSTLVPLYKRVDRAVEMLLRAGYSPDEPLAHIPLRPSLYGARPCHGEMAESTVDGHLNPDGGSLCAARESLAAYRTRLVATTERQATQCVLARMRLECLAWAGDPVVLQGMDVIHKAYGVSNLSARI</sequence>
<name>S4W2E9_9VIRU</name>
<proteinExistence type="predicted"/>
<keyword evidence="2" id="KW-1185">Reference proteome</keyword>
<reference evidence="1 2" key="1">
    <citation type="journal article" date="2013" name="Science">
        <title>Pandoraviruses: amoeba viruses with genomes up to 2.5 Mb reaching that of parasitic eukaryotes.</title>
        <authorList>
            <person name="Philippe N."/>
            <person name="Legendre M."/>
            <person name="Doutre G."/>
            <person name="Coute Y."/>
            <person name="Poirot O."/>
            <person name="Lescot M."/>
            <person name="Arslan D."/>
            <person name="Seltzer V."/>
            <person name="Bertaux L."/>
            <person name="Bruley C."/>
            <person name="Garin J."/>
            <person name="Claverie J.M."/>
            <person name="Abergel C."/>
        </authorList>
    </citation>
    <scope>NUCLEOTIDE SEQUENCE [LARGE SCALE GENOMIC DNA]</scope>
</reference>
<dbReference type="GeneID" id="16606444"/>